<sequence length="63" mass="6956">MHALIHDSIYIQHCVLTDFVLFKCNYCVKSAIDALEVTNDEVCTGISISSVCDLSHCQPPNLS</sequence>
<dbReference type="AlphaFoldDB" id="A0A232F8X9"/>
<proteinExistence type="predicted"/>
<dbReference type="Proteomes" id="UP000215335">
    <property type="component" value="Unassembled WGS sequence"/>
</dbReference>
<accession>A0A232F8X9</accession>
<keyword evidence="2" id="KW-1185">Reference proteome</keyword>
<protein>
    <submittedName>
        <fullName evidence="1">Uncharacterized protein</fullName>
    </submittedName>
</protein>
<gene>
    <name evidence="1" type="ORF">TSAR_000034</name>
</gene>
<evidence type="ECO:0000313" key="1">
    <source>
        <dbReference type="EMBL" id="OXU26950.1"/>
    </source>
</evidence>
<evidence type="ECO:0000313" key="2">
    <source>
        <dbReference type="Proteomes" id="UP000215335"/>
    </source>
</evidence>
<comment type="caution">
    <text evidence="1">The sequence shown here is derived from an EMBL/GenBank/DDBJ whole genome shotgun (WGS) entry which is preliminary data.</text>
</comment>
<organism evidence="1 2">
    <name type="scientific">Trichomalopsis sarcophagae</name>
    <dbReference type="NCBI Taxonomy" id="543379"/>
    <lineage>
        <taxon>Eukaryota</taxon>
        <taxon>Metazoa</taxon>
        <taxon>Ecdysozoa</taxon>
        <taxon>Arthropoda</taxon>
        <taxon>Hexapoda</taxon>
        <taxon>Insecta</taxon>
        <taxon>Pterygota</taxon>
        <taxon>Neoptera</taxon>
        <taxon>Endopterygota</taxon>
        <taxon>Hymenoptera</taxon>
        <taxon>Apocrita</taxon>
        <taxon>Proctotrupomorpha</taxon>
        <taxon>Chalcidoidea</taxon>
        <taxon>Pteromalidae</taxon>
        <taxon>Pteromalinae</taxon>
        <taxon>Trichomalopsis</taxon>
    </lineage>
</organism>
<reference evidence="1 2" key="1">
    <citation type="journal article" date="2017" name="Curr. Biol.">
        <title>The Evolution of Venom by Co-option of Single-Copy Genes.</title>
        <authorList>
            <person name="Martinson E.O."/>
            <person name="Mrinalini"/>
            <person name="Kelkar Y.D."/>
            <person name="Chang C.H."/>
            <person name="Werren J.H."/>
        </authorList>
    </citation>
    <scope>NUCLEOTIDE SEQUENCE [LARGE SCALE GENOMIC DNA]</scope>
    <source>
        <strain evidence="1 2">Alberta</strain>
        <tissue evidence="1">Whole body</tissue>
    </source>
</reference>
<name>A0A232F8X9_9HYME</name>
<dbReference type="EMBL" id="NNAY01000692">
    <property type="protein sequence ID" value="OXU26950.1"/>
    <property type="molecule type" value="Genomic_DNA"/>
</dbReference>